<dbReference type="GeneID" id="96008505"/>
<evidence type="ECO:0000256" key="6">
    <source>
        <dbReference type="SAM" id="Phobius"/>
    </source>
</evidence>
<dbReference type="PANTHER" id="PTHR12428">
    <property type="entry name" value="OXA1"/>
    <property type="match status" value="1"/>
</dbReference>
<name>A0AB34KHX8_9PEZI</name>
<keyword evidence="8" id="KW-1185">Reference proteome</keyword>
<organism evidence="7 8">
    <name type="scientific">Cladosporium halotolerans</name>
    <dbReference type="NCBI Taxonomy" id="1052096"/>
    <lineage>
        <taxon>Eukaryota</taxon>
        <taxon>Fungi</taxon>
        <taxon>Dikarya</taxon>
        <taxon>Ascomycota</taxon>
        <taxon>Pezizomycotina</taxon>
        <taxon>Dothideomycetes</taxon>
        <taxon>Dothideomycetidae</taxon>
        <taxon>Cladosporiales</taxon>
        <taxon>Cladosporiaceae</taxon>
        <taxon>Cladosporium</taxon>
    </lineage>
</organism>
<accession>A0AB34KHX8</accession>
<dbReference type="Proteomes" id="UP000803884">
    <property type="component" value="Unassembled WGS sequence"/>
</dbReference>
<comment type="subcellular location">
    <subcellularLocation>
        <location evidence="1">Membrane</location>
        <topology evidence="1">Multi-pass membrane protein</topology>
    </subcellularLocation>
</comment>
<evidence type="ECO:0000256" key="4">
    <source>
        <dbReference type="ARBA" id="ARBA00022989"/>
    </source>
</evidence>
<gene>
    <name evidence="7" type="ORF">WHR41_07062</name>
</gene>
<keyword evidence="4 6" id="KW-1133">Transmembrane helix</keyword>
<feature type="transmembrane region" description="Helical" evidence="6">
    <location>
        <begin position="347"/>
        <end position="365"/>
    </location>
</feature>
<sequence>MLPSRARSAFLRLPSSPRIASLQQSSTRSFSASAPRKDINFVEIIAAPPLAVLNGFHTIGLPWYAAIPATALLIRGIFGYYASAVPSRRRAQARLNLQPVLYASNALDMQNGNLQKKELWQRMVQQMKKIHRYGKPFGGGIASSLPLVNFATLIATSEAIRMKCGARDGLLSLIALPLESIGRLIAPGAFRKVEDGADVRAQEIVERVEQVRQVRLQQAGELVEGGGSAANATPENIYEAVQPVGPPVVNTEASHFDPSMQLEGFEFCADLTAMDYSLILPSMTVGVMLLNVVLQRPPPRVIDSFQPRKSGPENFIRQHATPMKALQLGIISVFGMALARFPAALSLYFFSSVAIGLVQRLFLDIKMPLRRPIRRCVRPNRIRARKDWTARQ</sequence>
<protein>
    <submittedName>
        <fullName evidence="7">Uncharacterized protein</fullName>
    </submittedName>
</protein>
<proteinExistence type="inferred from homology"/>
<dbReference type="PANTHER" id="PTHR12428:SF65">
    <property type="entry name" value="CYTOCHROME C OXIDASE ASSEMBLY PROTEIN COX18, MITOCHONDRIAL"/>
    <property type="match status" value="1"/>
</dbReference>
<dbReference type="RefSeq" id="XP_069227655.1">
    <property type="nucleotide sequence ID" value="XM_069375667.1"/>
</dbReference>
<dbReference type="AlphaFoldDB" id="A0AB34KHX8"/>
<dbReference type="GO" id="GO:0032977">
    <property type="term" value="F:membrane insertase activity"/>
    <property type="evidence" value="ECO:0007669"/>
    <property type="project" value="InterPro"/>
</dbReference>
<comment type="similarity">
    <text evidence="2">Belongs to the OXA1/ALB3/YidC family.</text>
</comment>
<keyword evidence="3 6" id="KW-0812">Transmembrane</keyword>
<evidence type="ECO:0000256" key="2">
    <source>
        <dbReference type="ARBA" id="ARBA00009877"/>
    </source>
</evidence>
<reference evidence="7 8" key="1">
    <citation type="journal article" date="2020" name="Microbiol. Resour. Announc.">
        <title>Draft Genome Sequence of a Cladosporium Species Isolated from the Mesophotic Ascidian Didemnum maculosum.</title>
        <authorList>
            <person name="Gioti A."/>
            <person name="Siaperas R."/>
            <person name="Nikolaivits E."/>
            <person name="Le Goff G."/>
            <person name="Ouazzani J."/>
            <person name="Kotoulas G."/>
            <person name="Topakas E."/>
        </authorList>
    </citation>
    <scope>NUCLEOTIDE SEQUENCE [LARGE SCALE GENOMIC DNA]</scope>
    <source>
        <strain evidence="7 8">TM138-S3</strain>
    </source>
</reference>
<evidence type="ECO:0000256" key="5">
    <source>
        <dbReference type="ARBA" id="ARBA00023136"/>
    </source>
</evidence>
<dbReference type="InterPro" id="IPR001708">
    <property type="entry name" value="YidC/ALB3/OXA1/COX18"/>
</dbReference>
<dbReference type="EMBL" id="JAAQHG020000025">
    <property type="protein sequence ID" value="KAL1584549.1"/>
    <property type="molecule type" value="Genomic_DNA"/>
</dbReference>
<dbReference type="GO" id="GO:0032979">
    <property type="term" value="P:protein insertion into mitochondrial inner membrane from matrix"/>
    <property type="evidence" value="ECO:0007669"/>
    <property type="project" value="TreeGrafter"/>
</dbReference>
<keyword evidence="5 6" id="KW-0472">Membrane</keyword>
<evidence type="ECO:0000256" key="3">
    <source>
        <dbReference type="ARBA" id="ARBA00022692"/>
    </source>
</evidence>
<dbReference type="GO" id="GO:0033617">
    <property type="term" value="P:mitochondrial respiratory chain complex IV assembly"/>
    <property type="evidence" value="ECO:0007669"/>
    <property type="project" value="TreeGrafter"/>
</dbReference>
<evidence type="ECO:0000313" key="8">
    <source>
        <dbReference type="Proteomes" id="UP000803884"/>
    </source>
</evidence>
<evidence type="ECO:0000256" key="1">
    <source>
        <dbReference type="ARBA" id="ARBA00004141"/>
    </source>
</evidence>
<evidence type="ECO:0000313" key="7">
    <source>
        <dbReference type="EMBL" id="KAL1584549.1"/>
    </source>
</evidence>
<comment type="caution">
    <text evidence="7">The sequence shown here is derived from an EMBL/GenBank/DDBJ whole genome shotgun (WGS) entry which is preliminary data.</text>
</comment>
<dbReference type="GO" id="GO:0005743">
    <property type="term" value="C:mitochondrial inner membrane"/>
    <property type="evidence" value="ECO:0007669"/>
    <property type="project" value="TreeGrafter"/>
</dbReference>